<accession>A0A1I4ZZ78</accession>
<protein>
    <submittedName>
        <fullName evidence="5">Histidine kinase-, DNA gyrase B-, and HSP90-like ATPase</fullName>
    </submittedName>
</protein>
<dbReference type="InterPro" id="IPR008979">
    <property type="entry name" value="Galactose-bd-like_sf"/>
</dbReference>
<reference evidence="5 6" key="1">
    <citation type="submission" date="2016-10" db="EMBL/GenBank/DDBJ databases">
        <authorList>
            <person name="de Groot N.N."/>
        </authorList>
    </citation>
    <scope>NUCLEOTIDE SEQUENCE [LARGE SCALE GENOMIC DNA]</scope>
    <source>
        <strain evidence="5 6">ML2</strain>
    </source>
</reference>
<keyword evidence="3" id="KW-1133">Transmembrane helix</keyword>
<keyword evidence="1 5" id="KW-0808">Transferase</keyword>
<organism evidence="5 6">
    <name type="scientific">Proteiniclasticum ruminis</name>
    <dbReference type="NCBI Taxonomy" id="398199"/>
    <lineage>
        <taxon>Bacteria</taxon>
        <taxon>Bacillati</taxon>
        <taxon>Bacillota</taxon>
        <taxon>Clostridia</taxon>
        <taxon>Eubacteriales</taxon>
        <taxon>Clostridiaceae</taxon>
        <taxon>Proteiniclasticum</taxon>
    </lineage>
</organism>
<dbReference type="InterPro" id="IPR050640">
    <property type="entry name" value="Bact_2-comp_sensor_kinase"/>
</dbReference>
<dbReference type="Gene3D" id="2.60.120.260">
    <property type="entry name" value="Galactose-binding domain-like"/>
    <property type="match status" value="1"/>
</dbReference>
<dbReference type="SMART" id="SM00387">
    <property type="entry name" value="HATPase_c"/>
    <property type="match status" value="1"/>
</dbReference>
<dbReference type="PANTHER" id="PTHR34220:SF7">
    <property type="entry name" value="SENSOR HISTIDINE KINASE YPDA"/>
    <property type="match status" value="1"/>
</dbReference>
<dbReference type="InterPro" id="IPR036890">
    <property type="entry name" value="HATPase_C_sf"/>
</dbReference>
<dbReference type="AlphaFoldDB" id="A0A1I4ZZ78"/>
<keyword evidence="3" id="KW-0472">Membrane</keyword>
<dbReference type="STRING" id="398199.SAMN05421804_10535"/>
<feature type="domain" description="Histidine kinase" evidence="4">
    <location>
        <begin position="543"/>
        <end position="641"/>
    </location>
</feature>
<dbReference type="PROSITE" id="PS50109">
    <property type="entry name" value="HIS_KIN"/>
    <property type="match status" value="1"/>
</dbReference>
<dbReference type="Proteomes" id="UP000181899">
    <property type="component" value="Unassembled WGS sequence"/>
</dbReference>
<evidence type="ECO:0000256" key="2">
    <source>
        <dbReference type="ARBA" id="ARBA00023012"/>
    </source>
</evidence>
<feature type="transmembrane region" description="Helical" evidence="3">
    <location>
        <begin position="234"/>
        <end position="252"/>
    </location>
</feature>
<feature type="transmembrane region" description="Helical" evidence="3">
    <location>
        <begin position="303"/>
        <end position="323"/>
    </location>
</feature>
<feature type="transmembrane region" description="Helical" evidence="3">
    <location>
        <begin position="201"/>
        <end position="222"/>
    </location>
</feature>
<evidence type="ECO:0000313" key="6">
    <source>
        <dbReference type="Proteomes" id="UP000181899"/>
    </source>
</evidence>
<dbReference type="InterPro" id="IPR003594">
    <property type="entry name" value="HATPase_dom"/>
</dbReference>
<dbReference type="SUPFAM" id="SSF55874">
    <property type="entry name" value="ATPase domain of HSP90 chaperone/DNA topoisomerase II/histidine kinase"/>
    <property type="match status" value="1"/>
</dbReference>
<dbReference type="Pfam" id="PF06580">
    <property type="entry name" value="His_kinase"/>
    <property type="match status" value="1"/>
</dbReference>
<dbReference type="OrthoDB" id="9809348at2"/>
<dbReference type="InterPro" id="IPR010559">
    <property type="entry name" value="Sig_transdc_His_kin_internal"/>
</dbReference>
<dbReference type="Pfam" id="PF02518">
    <property type="entry name" value="HATPase_c"/>
    <property type="match status" value="1"/>
</dbReference>
<feature type="transmembrane region" description="Helical" evidence="3">
    <location>
        <begin position="329"/>
        <end position="350"/>
    </location>
</feature>
<evidence type="ECO:0000256" key="1">
    <source>
        <dbReference type="ARBA" id="ARBA00022777"/>
    </source>
</evidence>
<keyword evidence="3" id="KW-0812">Transmembrane</keyword>
<dbReference type="InterPro" id="IPR005467">
    <property type="entry name" value="His_kinase_dom"/>
</dbReference>
<dbReference type="RefSeq" id="WP_074911264.1">
    <property type="nucleotide sequence ID" value="NZ_FOVK01000002.1"/>
</dbReference>
<name>A0A1I4ZZ78_9CLOT</name>
<evidence type="ECO:0000259" key="4">
    <source>
        <dbReference type="PROSITE" id="PS50109"/>
    </source>
</evidence>
<dbReference type="SUPFAM" id="SSF49785">
    <property type="entry name" value="Galactose-binding domain-like"/>
    <property type="match status" value="1"/>
</dbReference>
<keyword evidence="1 5" id="KW-0418">Kinase</keyword>
<feature type="transmembrane region" description="Helical" evidence="3">
    <location>
        <begin position="272"/>
        <end position="291"/>
    </location>
</feature>
<keyword evidence="2" id="KW-0902">Two-component regulatory system</keyword>
<dbReference type="GO" id="GO:0000155">
    <property type="term" value="F:phosphorelay sensor kinase activity"/>
    <property type="evidence" value="ECO:0007669"/>
    <property type="project" value="InterPro"/>
</dbReference>
<gene>
    <name evidence="5" type="ORF">SAMN04488695_102240</name>
</gene>
<dbReference type="Gene3D" id="3.30.565.10">
    <property type="entry name" value="Histidine kinase-like ATPase, C-terminal domain"/>
    <property type="match status" value="1"/>
</dbReference>
<sequence>MKNIRWVFVFMSILTAVGIGFYYVFMGNSTLYVKDGSLDFTSIEWPERSYIELNGEWEFYYNELIQPGHFEGKEKRYIKVPGIWSRDVEGETYPVKGFGTYRLLLKNVPKESDVALKKTSIRNASRIYINGELMAEDGVVSETLEESVPGNQPQLIFLRLPEGETEIVLHVSNHEYVHGGIARPLQFGDPVALQNRHDRNLLFEFSMTTVSVLVGLLYLILYLSSSYYRKEEPAVLSLSLSTIFLGLMGTMYGERILGILFPSLSMDGIFRIGHGLAASAMLWMLSLFHKLYEDFLPRLHKNVLSVIFGMMFVFILFFPLHIYMYALQFYFYFSTMVFFVLWVRVLSWIFRRRSDLEKNITEHLLYAAAIFSAFLFYFDEMLYSIGNTDTMHLSFLAIGMYSVAMASLLLYRYTLHYRRSRELSMELMQTLDELAKQHNMVEEKEMSFLQAQIKPHFLFNTLNVISSQILVDPEKAHGLVSSLGEYLHAKFDFENTHKWIHLEEELSMVGSYLELEQSRFEERLRVIWDVEDNLHFLLPPFTLQPLVENAIRHGLMETMEGGTVKISVYQKEKNYIISVSDDGVGIPEEIVRSVLEKEELNRGVGLINVHRRLKHLYEEGLHIESGLDEGTLVYFLIPVEDVNTNEICAD</sequence>
<proteinExistence type="predicted"/>
<evidence type="ECO:0000313" key="5">
    <source>
        <dbReference type="EMBL" id="SFN55521.1"/>
    </source>
</evidence>
<dbReference type="EMBL" id="FOVK01000002">
    <property type="protein sequence ID" value="SFN55521.1"/>
    <property type="molecule type" value="Genomic_DNA"/>
</dbReference>
<feature type="transmembrane region" description="Helical" evidence="3">
    <location>
        <begin position="362"/>
        <end position="378"/>
    </location>
</feature>
<evidence type="ECO:0000256" key="3">
    <source>
        <dbReference type="SAM" id="Phobius"/>
    </source>
</evidence>
<dbReference type="GO" id="GO:0016020">
    <property type="term" value="C:membrane"/>
    <property type="evidence" value="ECO:0007669"/>
    <property type="project" value="InterPro"/>
</dbReference>
<keyword evidence="6" id="KW-1185">Reference proteome</keyword>
<feature type="transmembrane region" description="Helical" evidence="3">
    <location>
        <begin position="7"/>
        <end position="25"/>
    </location>
</feature>
<dbReference type="PANTHER" id="PTHR34220">
    <property type="entry name" value="SENSOR HISTIDINE KINASE YPDA"/>
    <property type="match status" value="1"/>
</dbReference>
<feature type="transmembrane region" description="Helical" evidence="3">
    <location>
        <begin position="390"/>
        <end position="411"/>
    </location>
</feature>